<evidence type="ECO:0000256" key="1">
    <source>
        <dbReference type="SAM" id="SignalP"/>
    </source>
</evidence>
<dbReference type="OrthoDB" id="2870483at2"/>
<dbReference type="AlphaFoldDB" id="G5JT02"/>
<dbReference type="RefSeq" id="WP_004229558.1">
    <property type="nucleotide sequence ID" value="NZ_AEUV02000002.1"/>
</dbReference>
<feature type="signal peptide" evidence="1">
    <location>
        <begin position="1"/>
        <end position="25"/>
    </location>
</feature>
<evidence type="ECO:0000313" key="3">
    <source>
        <dbReference type="EMBL" id="EHI75281.1"/>
    </source>
</evidence>
<dbReference type="Pfam" id="PF14478">
    <property type="entry name" value="DUF4430"/>
    <property type="match status" value="1"/>
</dbReference>
<keyword evidence="3" id="KW-0449">Lipoprotein</keyword>
<sequence>MKKLLTSLALVLSLLLLVACGHSQASKTADKKADAGKQSVTLMIKTDNKTTKETVSFKKGATVTDVLKSKAKIEEKAGLIISINGVKQDESAKKYWFFKINGNLSNTGADQTKVKNGDKIEFYMDVYQ</sequence>
<feature type="chain" id="PRO_5003479453" evidence="1">
    <location>
        <begin position="26"/>
        <end position="128"/>
    </location>
</feature>
<organism evidence="3 4">
    <name type="scientific">Streptococcus criceti HS-6</name>
    <dbReference type="NCBI Taxonomy" id="873449"/>
    <lineage>
        <taxon>Bacteria</taxon>
        <taxon>Bacillati</taxon>
        <taxon>Bacillota</taxon>
        <taxon>Bacilli</taxon>
        <taxon>Lactobacillales</taxon>
        <taxon>Streptococcaceae</taxon>
        <taxon>Streptococcus</taxon>
    </lineage>
</organism>
<dbReference type="EMBL" id="AEUV02000002">
    <property type="protein sequence ID" value="EHI75281.1"/>
    <property type="molecule type" value="Genomic_DNA"/>
</dbReference>
<dbReference type="STRING" id="873449.STRCR_2273"/>
<dbReference type="InterPro" id="IPR027954">
    <property type="entry name" value="Transcobalamin-like_C"/>
</dbReference>
<gene>
    <name evidence="3" type="ORF">STRCR_2273</name>
</gene>
<protein>
    <submittedName>
        <fullName evidence="3">Lipoprotein</fullName>
    </submittedName>
</protein>
<proteinExistence type="predicted"/>
<feature type="domain" description="Transcobalamin-like C-terminal" evidence="2">
    <location>
        <begin position="60"/>
        <end position="124"/>
    </location>
</feature>
<evidence type="ECO:0000313" key="4">
    <source>
        <dbReference type="Proteomes" id="UP000004322"/>
    </source>
</evidence>
<comment type="caution">
    <text evidence="3">The sequence shown here is derived from an EMBL/GenBank/DDBJ whole genome shotgun (WGS) entry which is preliminary data.</text>
</comment>
<dbReference type="Gene3D" id="2.170.130.30">
    <property type="match status" value="1"/>
</dbReference>
<name>G5JT02_STRCG</name>
<keyword evidence="4" id="KW-1185">Reference proteome</keyword>
<dbReference type="PROSITE" id="PS51257">
    <property type="entry name" value="PROKAR_LIPOPROTEIN"/>
    <property type="match status" value="1"/>
</dbReference>
<dbReference type="Proteomes" id="UP000004322">
    <property type="component" value="Unassembled WGS sequence"/>
</dbReference>
<keyword evidence="1" id="KW-0732">Signal</keyword>
<evidence type="ECO:0000259" key="2">
    <source>
        <dbReference type="Pfam" id="PF14478"/>
    </source>
</evidence>
<reference evidence="3" key="1">
    <citation type="submission" date="2011-07" db="EMBL/GenBank/DDBJ databases">
        <authorList>
            <person name="Stanhope M.J."/>
            <person name="Durkin A.S."/>
            <person name="Hostetler J."/>
            <person name="Kim M."/>
            <person name="Radune D."/>
            <person name="Singh I."/>
            <person name="Town C.D."/>
        </authorList>
    </citation>
    <scope>NUCLEOTIDE SEQUENCE [LARGE SCALE GENOMIC DNA]</scope>
    <source>
        <strain evidence="3">HS-6</strain>
    </source>
</reference>
<accession>G5JT02</accession>